<comment type="caution">
    <text evidence="2">The sequence shown here is derived from an EMBL/GenBank/DDBJ whole genome shotgun (WGS) entry which is preliminary data.</text>
</comment>
<gene>
    <name evidence="2" type="ORF">MEDL_65735</name>
</gene>
<accession>A0A8S3VDK2</accession>
<name>A0A8S3VDK2_MYTED</name>
<feature type="compositionally biased region" description="Polar residues" evidence="1">
    <location>
        <begin position="84"/>
        <end position="93"/>
    </location>
</feature>
<reference evidence="2" key="1">
    <citation type="submission" date="2021-03" db="EMBL/GenBank/DDBJ databases">
        <authorList>
            <person name="Bekaert M."/>
        </authorList>
    </citation>
    <scope>NUCLEOTIDE SEQUENCE</scope>
</reference>
<keyword evidence="3" id="KW-1185">Reference proteome</keyword>
<dbReference type="PANTHER" id="PTHR31751:SF42">
    <property type="entry name" value="PROTEIN CBG10204"/>
    <property type="match status" value="1"/>
</dbReference>
<evidence type="ECO:0000256" key="1">
    <source>
        <dbReference type="SAM" id="MobiDB-lite"/>
    </source>
</evidence>
<dbReference type="Proteomes" id="UP000683360">
    <property type="component" value="Unassembled WGS sequence"/>
</dbReference>
<proteinExistence type="predicted"/>
<protein>
    <submittedName>
        <fullName evidence="2">Uncharacterized protein</fullName>
    </submittedName>
</protein>
<dbReference type="PANTHER" id="PTHR31751">
    <property type="entry name" value="SI:CH211-108C17.2-RELATED-RELATED"/>
    <property type="match status" value="1"/>
</dbReference>
<dbReference type="EMBL" id="CAJPWZ010003234">
    <property type="protein sequence ID" value="CAG2254243.1"/>
    <property type="molecule type" value="Genomic_DNA"/>
</dbReference>
<dbReference type="OrthoDB" id="10068559at2759"/>
<evidence type="ECO:0000313" key="3">
    <source>
        <dbReference type="Proteomes" id="UP000683360"/>
    </source>
</evidence>
<evidence type="ECO:0000313" key="2">
    <source>
        <dbReference type="EMBL" id="CAG2254243.1"/>
    </source>
</evidence>
<sequence>MVDVSVQTSTPSQLQTDLDIGTSMTSNSHLQMPVISAQPSDTAFISSPKKDQGTLDASIASPPPNPDKTDSDSSYVPSNEAHESNQSTSQDSQHITRETKDHCFRELLEGTFYKSCHQTSWDSQPLVNSKPGSNVMVATAIILSGETFSRISHFADILYLKFIGHTQYYSIQKDIDIPAIDHYYSLQRDVSRQQIQGKQLLLGGDGRCDSPGYSASGNINYVNGSLVKISYVCPACEFSFKWFSQPFVGGKPAGNLSMSSAILLSGSIPSKVLRMYNFMNISCVSMSTYMNHQKFFIFPAIGHVWFNYQQDYVHDVIQSGRSVVLGGDGRCDTPGHCAKYGSYNMIDLDEGTVADIQLVQSNEVPNSHHMEKAGLERSIEFFRHHNIPIKTIITDGHKMIAKWIREQMTETTHHLDVWHVAKG</sequence>
<feature type="compositionally biased region" description="Polar residues" evidence="1">
    <location>
        <begin position="1"/>
        <end position="30"/>
    </location>
</feature>
<organism evidence="2 3">
    <name type="scientific">Mytilus edulis</name>
    <name type="common">Blue mussel</name>
    <dbReference type="NCBI Taxonomy" id="6550"/>
    <lineage>
        <taxon>Eukaryota</taxon>
        <taxon>Metazoa</taxon>
        <taxon>Spiralia</taxon>
        <taxon>Lophotrochozoa</taxon>
        <taxon>Mollusca</taxon>
        <taxon>Bivalvia</taxon>
        <taxon>Autobranchia</taxon>
        <taxon>Pteriomorphia</taxon>
        <taxon>Mytilida</taxon>
        <taxon>Mytiloidea</taxon>
        <taxon>Mytilidae</taxon>
        <taxon>Mytilinae</taxon>
        <taxon>Mytilus</taxon>
    </lineage>
</organism>
<feature type="region of interest" description="Disordered" evidence="1">
    <location>
        <begin position="1"/>
        <end position="97"/>
    </location>
</feature>
<dbReference type="AlphaFoldDB" id="A0A8S3VDK2"/>